<reference key="3">
    <citation type="submission" date="2014-02" db="EMBL/GenBank/DDBJ databases">
        <title>A revised Fusarium graminearum genomic reference sequence using whole shotgun re-sequencing.</title>
        <authorList>
            <person name="King R."/>
            <person name="Urban M."/>
            <person name="Hassani-Pak K."/>
            <person name="Hammond-Kosack K."/>
        </authorList>
    </citation>
    <scope>NUCLEOTIDE SEQUENCE</scope>
    <source>
        <strain>PH-1</strain>
    </source>
</reference>
<keyword evidence="3" id="KW-1185">Reference proteome</keyword>
<dbReference type="VEuPathDB" id="FungiDB:FGRAMPH1_01G17145"/>
<evidence type="ECO:0000313" key="3">
    <source>
        <dbReference type="Proteomes" id="UP000070720"/>
    </source>
</evidence>
<evidence type="ECO:0000313" key="1">
    <source>
        <dbReference type="EMBL" id="CEF85998.1"/>
    </source>
</evidence>
<reference evidence="2" key="5">
    <citation type="submission" date="2017-01" db="UniProtKB">
        <authorList>
            <consortium name="EnsemblFungi"/>
        </authorList>
    </citation>
    <scope>IDENTIFICATION</scope>
    <source>
        <strain evidence="2">PH-1 / ATCC MYA-4620 / FGSC 9075 / NRRL 31084</strain>
    </source>
</reference>
<organism evidence="2">
    <name type="scientific">Gibberella zeae (strain ATCC MYA-4620 / CBS 123657 / FGSC 9075 / NRRL 31084 / PH-1)</name>
    <name type="common">Wheat head blight fungus</name>
    <name type="synonym">Fusarium graminearum</name>
    <dbReference type="NCBI Taxonomy" id="229533"/>
    <lineage>
        <taxon>Eukaryota</taxon>
        <taxon>Fungi</taxon>
        <taxon>Dikarya</taxon>
        <taxon>Ascomycota</taxon>
        <taxon>Pezizomycotina</taxon>
        <taxon>Sordariomycetes</taxon>
        <taxon>Hypocreomycetidae</taxon>
        <taxon>Hypocreales</taxon>
        <taxon>Nectriaceae</taxon>
        <taxon>Fusarium</taxon>
    </lineage>
</organism>
<dbReference type="AlphaFoldDB" id="A0A0E0SHT5"/>
<dbReference type="Proteomes" id="UP000070720">
    <property type="component" value="Chromosome 3"/>
</dbReference>
<gene>
    <name evidence="1" type="ORF">FGRAMPH1_01T17145</name>
</gene>
<sequence length="87" mass="10010">MEWPGLVWSVTSAKIWYSDDPMIWNSPARECQIISISEIDFHVGTEKGNDVRGNSCRTKTMYNISIFSIPTKFTSSRYGEKVNAFPW</sequence>
<name>A0A0E0SHT5_GIBZE</name>
<protein>
    <submittedName>
        <fullName evidence="1">Chromosome 3, complete genome</fullName>
    </submittedName>
</protein>
<evidence type="ECO:0000313" key="2">
    <source>
        <dbReference type="EnsemblFungi" id="CEF85998"/>
    </source>
</evidence>
<reference evidence="2 3" key="2">
    <citation type="journal article" date="2010" name="Nature">
        <title>Comparative genomics reveals mobile pathogenicity chromosomes in Fusarium.</title>
        <authorList>
            <person name="Ma L.J."/>
            <person name="van der Does H.C."/>
            <person name="Borkovich K.A."/>
            <person name="Coleman J.J."/>
            <person name="Daboussi M.J."/>
            <person name="Di Pietro A."/>
            <person name="Dufresne M."/>
            <person name="Freitag M."/>
            <person name="Grabherr M."/>
            <person name="Henrissat B."/>
            <person name="Houterman P.M."/>
            <person name="Kang S."/>
            <person name="Shim W.B."/>
            <person name="Woloshuk C."/>
            <person name="Xie X."/>
            <person name="Xu J.R."/>
            <person name="Antoniw J."/>
            <person name="Baker S.E."/>
            <person name="Bluhm B.H."/>
            <person name="Breakspear A."/>
            <person name="Brown D.W."/>
            <person name="Butchko R.A."/>
            <person name="Chapman S."/>
            <person name="Coulson R."/>
            <person name="Coutinho P.M."/>
            <person name="Danchin E.G."/>
            <person name="Diener A."/>
            <person name="Gale L.R."/>
            <person name="Gardiner D.M."/>
            <person name="Goff S."/>
            <person name="Hammond-Kosack K.E."/>
            <person name="Hilburn K."/>
            <person name="Hua-Van A."/>
            <person name="Jonkers W."/>
            <person name="Kazan K."/>
            <person name="Kodira C.D."/>
            <person name="Koehrsen M."/>
            <person name="Kumar L."/>
            <person name="Lee Y.H."/>
            <person name="Li L."/>
            <person name="Manners J.M."/>
            <person name="Miranda-Saavedra D."/>
            <person name="Mukherjee M."/>
            <person name="Park G."/>
            <person name="Park J."/>
            <person name="Park S.Y."/>
            <person name="Proctor R.H."/>
            <person name="Regev A."/>
            <person name="Ruiz-Roldan M.C."/>
            <person name="Sain D."/>
            <person name="Sakthikumar S."/>
            <person name="Sykes S."/>
            <person name="Schwartz D.C."/>
            <person name="Turgeon B.G."/>
            <person name="Wapinski I."/>
            <person name="Yoder O."/>
            <person name="Young S."/>
            <person name="Zeng Q."/>
            <person name="Zhou S."/>
            <person name="Galagan J."/>
            <person name="Cuomo C.A."/>
            <person name="Kistler H.C."/>
            <person name="Rep M."/>
        </authorList>
    </citation>
    <scope>GENOME REANNOTATION</scope>
    <source>
        <strain evidence="3">ATCC MYA-4620 / CBS 123657 / FGSC 9075 / NRRL 31084 / PH-1</strain>
        <strain evidence="2">PH-1 / ATCC MYA-4620 / FGSC 9075 / NRRL 31084</strain>
    </source>
</reference>
<reference evidence="1 3" key="4">
    <citation type="journal article" date="2015" name="BMC Genomics">
        <title>The completed genome sequence of the pathogenic ascomycete fungus Fusarium graminearum.</title>
        <authorList>
            <person name="King R."/>
            <person name="Urban M."/>
            <person name="Hammond-Kosack M.C."/>
            <person name="Hassani-Pak K."/>
            <person name="Hammond-Kosack K.E."/>
        </authorList>
    </citation>
    <scope>NUCLEOTIDE SEQUENCE [LARGE SCALE GENOMIC DNA]</scope>
    <source>
        <strain evidence="3">ATCC MYA-4620 / CBS 123657 / FGSC 9075 / NRRL 31084 / PH-1</strain>
        <strain evidence="1">PH-1</strain>
    </source>
</reference>
<dbReference type="InParanoid" id="A0A0E0SHT5"/>
<reference evidence="2 3" key="1">
    <citation type="journal article" date="2007" name="Science">
        <title>The Fusarium graminearum genome reveals a link between localized polymorphism and pathogen specialization.</title>
        <authorList>
            <person name="Cuomo C.A."/>
            <person name="Gueldener U."/>
            <person name="Xu J.-R."/>
            <person name="Trail F."/>
            <person name="Turgeon B.G."/>
            <person name="Di Pietro A."/>
            <person name="Walton J.D."/>
            <person name="Ma L.-J."/>
            <person name="Baker S.E."/>
            <person name="Rep M."/>
            <person name="Adam G."/>
            <person name="Antoniw J."/>
            <person name="Baldwin T."/>
            <person name="Calvo S.E."/>
            <person name="Chang Y.-L."/>
            <person name="DeCaprio D."/>
            <person name="Gale L.R."/>
            <person name="Gnerre S."/>
            <person name="Goswami R.S."/>
            <person name="Hammond-Kosack K."/>
            <person name="Harris L.J."/>
            <person name="Hilburn K."/>
            <person name="Kennell J.C."/>
            <person name="Kroken S."/>
            <person name="Magnuson J.K."/>
            <person name="Mannhaupt G."/>
            <person name="Mauceli E.W."/>
            <person name="Mewes H.-W."/>
            <person name="Mitterbauer R."/>
            <person name="Muehlbauer G."/>
            <person name="Muensterkoetter M."/>
            <person name="Nelson D."/>
            <person name="O'Donnell K."/>
            <person name="Ouellet T."/>
            <person name="Qi W."/>
            <person name="Quesneville H."/>
            <person name="Roncero M.I.G."/>
            <person name="Seong K.-Y."/>
            <person name="Tetko I.V."/>
            <person name="Urban M."/>
            <person name="Waalwijk C."/>
            <person name="Ward T.J."/>
            <person name="Yao J."/>
            <person name="Birren B.W."/>
            <person name="Kistler H.C."/>
        </authorList>
    </citation>
    <scope>NUCLEOTIDE SEQUENCE [LARGE SCALE GENOMIC DNA]</scope>
    <source>
        <strain evidence="3">ATCC MYA-4620 / CBS 123657 / FGSC 9075 / NRRL 31084 / PH-1</strain>
        <strain evidence="2">PH-1 / ATCC MYA-4620 / FGSC 9075 / NRRL 31084</strain>
    </source>
</reference>
<dbReference type="EMBL" id="HG970334">
    <property type="protein sequence ID" value="CEF85998.1"/>
    <property type="molecule type" value="Genomic_DNA"/>
</dbReference>
<proteinExistence type="predicted"/>
<accession>A0A0E0SHT5</accession>
<dbReference type="EnsemblFungi" id="CEF85998">
    <property type="protein sequence ID" value="CEF85998"/>
    <property type="gene ID" value="FGRRES_15280"/>
</dbReference>